<name>A0ABS2SRL6_9BACI</name>
<keyword evidence="2" id="KW-1185">Reference proteome</keyword>
<accession>A0ABS2SRL6</accession>
<dbReference type="Proteomes" id="UP001179280">
    <property type="component" value="Unassembled WGS sequence"/>
</dbReference>
<evidence type="ECO:0000313" key="2">
    <source>
        <dbReference type="Proteomes" id="UP001179280"/>
    </source>
</evidence>
<organism evidence="1 2">
    <name type="scientific">Shouchella xiaoxiensis</name>
    <dbReference type="NCBI Taxonomy" id="766895"/>
    <lineage>
        <taxon>Bacteria</taxon>
        <taxon>Bacillati</taxon>
        <taxon>Bacillota</taxon>
        <taxon>Bacilli</taxon>
        <taxon>Bacillales</taxon>
        <taxon>Bacillaceae</taxon>
        <taxon>Shouchella</taxon>
    </lineage>
</organism>
<reference evidence="1" key="1">
    <citation type="submission" date="2021-01" db="EMBL/GenBank/DDBJ databases">
        <title>Genomic Encyclopedia of Type Strains, Phase IV (KMG-IV): sequencing the most valuable type-strain genomes for metagenomic binning, comparative biology and taxonomic classification.</title>
        <authorList>
            <person name="Goeker M."/>
        </authorList>
    </citation>
    <scope>NUCLEOTIDE SEQUENCE</scope>
    <source>
        <strain evidence="1">DSM 21943</strain>
    </source>
</reference>
<dbReference type="RefSeq" id="WP_035418311.1">
    <property type="nucleotide sequence ID" value="NZ_JAFBCV010000003.1"/>
</dbReference>
<protein>
    <submittedName>
        <fullName evidence="1">Indole-3-glycerol phosphate synthase</fullName>
    </submittedName>
</protein>
<proteinExistence type="predicted"/>
<gene>
    <name evidence="1" type="ORF">JOC54_001369</name>
</gene>
<comment type="caution">
    <text evidence="1">The sequence shown here is derived from an EMBL/GenBank/DDBJ whole genome shotgun (WGS) entry which is preliminary data.</text>
</comment>
<sequence>MEWTLALLLGTAIVLLVLSFFKEDKSSKIEDQLEHLSISFMQELHNVKNQVRNMELDAEIAAQEASNQNRTSSHQKLLREILDLHKRGYSTEGIAFETKLEEYEVERLLAPYTESIADRKKVANDA</sequence>
<dbReference type="EMBL" id="JAFBCV010000003">
    <property type="protein sequence ID" value="MBM7838138.1"/>
    <property type="molecule type" value="Genomic_DNA"/>
</dbReference>
<evidence type="ECO:0000313" key="1">
    <source>
        <dbReference type="EMBL" id="MBM7838138.1"/>
    </source>
</evidence>